<sequence length="45" mass="4906">MLEAGRIASGVTARLYAEAALRATALAERDHLTRRAARLDSRPRA</sequence>
<accession>A0A380P5H4</accession>
<reference evidence="1 2" key="1">
    <citation type="submission" date="2018-06" db="EMBL/GenBank/DDBJ databases">
        <authorList>
            <consortium name="Pathogen Informatics"/>
            <person name="Doyle S."/>
        </authorList>
    </citation>
    <scope>NUCLEOTIDE SEQUENCE [LARGE SCALE GENOMIC DNA]</scope>
    <source>
        <strain evidence="1 2">NCTC7807</strain>
    </source>
</reference>
<evidence type="ECO:0000313" key="2">
    <source>
        <dbReference type="Proteomes" id="UP000254150"/>
    </source>
</evidence>
<organism evidence="1 2">
    <name type="scientific">Streptomyces griseus</name>
    <dbReference type="NCBI Taxonomy" id="1911"/>
    <lineage>
        <taxon>Bacteria</taxon>
        <taxon>Bacillati</taxon>
        <taxon>Actinomycetota</taxon>
        <taxon>Actinomycetes</taxon>
        <taxon>Kitasatosporales</taxon>
        <taxon>Streptomycetaceae</taxon>
        <taxon>Streptomyces</taxon>
    </lineage>
</organism>
<name>A0A380P5H4_STRGR</name>
<dbReference type="GeneID" id="95074135"/>
<dbReference type="AlphaFoldDB" id="A0A380P5H4"/>
<dbReference type="EMBL" id="UHID01000007">
    <property type="protein sequence ID" value="SUP60044.1"/>
    <property type="molecule type" value="Genomic_DNA"/>
</dbReference>
<dbReference type="RefSeq" id="WP_371874287.1">
    <property type="nucleotide sequence ID" value="NZ_UHID01000007.1"/>
</dbReference>
<evidence type="ECO:0000313" key="1">
    <source>
        <dbReference type="EMBL" id="SUP60044.1"/>
    </source>
</evidence>
<protein>
    <submittedName>
        <fullName evidence="1">RNA polymerase sigma factor</fullName>
    </submittedName>
</protein>
<proteinExistence type="predicted"/>
<dbReference type="Proteomes" id="UP000254150">
    <property type="component" value="Unassembled WGS sequence"/>
</dbReference>
<gene>
    <name evidence="1" type="ORF">NCTC7807_04108</name>
</gene>